<dbReference type="EMBL" id="QFOI01000141">
    <property type="protein sequence ID" value="PZP48868.1"/>
    <property type="molecule type" value="Genomic_DNA"/>
</dbReference>
<feature type="domain" description="DUF4130" evidence="1">
    <location>
        <begin position="86"/>
        <end position="251"/>
    </location>
</feature>
<evidence type="ECO:0000313" key="3">
    <source>
        <dbReference type="Proteomes" id="UP000249645"/>
    </source>
</evidence>
<proteinExistence type="predicted"/>
<dbReference type="InterPro" id="IPR023875">
    <property type="entry name" value="DNA_repair_put"/>
</dbReference>
<evidence type="ECO:0000313" key="2">
    <source>
        <dbReference type="EMBL" id="PZP48868.1"/>
    </source>
</evidence>
<dbReference type="Proteomes" id="UP000249645">
    <property type="component" value="Unassembled WGS sequence"/>
</dbReference>
<reference evidence="2 3" key="1">
    <citation type="submission" date="2017-11" db="EMBL/GenBank/DDBJ databases">
        <title>Infants hospitalized years apart are colonized by the same room-sourced microbial strains.</title>
        <authorList>
            <person name="Brooks B."/>
            <person name="Olm M.R."/>
            <person name="Firek B.A."/>
            <person name="Baker R."/>
            <person name="Thomas B.C."/>
            <person name="Morowitz M.J."/>
            <person name="Banfield J.F."/>
        </authorList>
    </citation>
    <scope>NUCLEOTIDE SEQUENCE [LARGE SCALE GENOMIC DNA]</scope>
    <source>
        <strain evidence="2">S2_009_000_R2_76</strain>
    </source>
</reference>
<dbReference type="NCBIfam" id="TIGR03915">
    <property type="entry name" value="SAM_7_link_chp"/>
    <property type="match status" value="1"/>
</dbReference>
<evidence type="ECO:0000259" key="1">
    <source>
        <dbReference type="Pfam" id="PF13566"/>
    </source>
</evidence>
<name>A0A2W5F095_9SPHI</name>
<dbReference type="Pfam" id="PF13566">
    <property type="entry name" value="DUF4130"/>
    <property type="match status" value="1"/>
</dbReference>
<organism evidence="2 3">
    <name type="scientific">Pseudopedobacter saltans</name>
    <dbReference type="NCBI Taxonomy" id="151895"/>
    <lineage>
        <taxon>Bacteria</taxon>
        <taxon>Pseudomonadati</taxon>
        <taxon>Bacteroidota</taxon>
        <taxon>Sphingobacteriia</taxon>
        <taxon>Sphingobacteriales</taxon>
        <taxon>Sphingobacteriaceae</taxon>
        <taxon>Pseudopedobacter</taxon>
    </lineage>
</organism>
<gene>
    <name evidence="2" type="ORF">DI598_09190</name>
</gene>
<protein>
    <submittedName>
        <fullName evidence="2">DNA metabolism protein</fullName>
    </submittedName>
</protein>
<dbReference type="AlphaFoldDB" id="A0A2W5F095"/>
<comment type="caution">
    <text evidence="2">The sequence shown here is derived from an EMBL/GenBank/DDBJ whole genome shotgun (WGS) entry which is preliminary data.</text>
</comment>
<sequence length="253" mass="29977">MTYRYDGSFGGFLCSMFCSFERKEFPIQIVMQTQFAASIFEDSRPIETESEKAKRVFKGLEKAIGQNEAHSFFQVFLSEDSLAIQYAFNLLHSIFEGNKNILENYGDEQVLYFSQTLKKVSRERHRMKAFIRFQKSSDGLFFAVIAPDFNVLPLVISFFKKRYADQVWLIYDEKRNYGMMYNKIAVEEVQLTESDKNSLVHSSQSVQLDTTEEKYQQLWKAYFKSTNIVARKNIKLHLRHVPKRYWRYLTEKK</sequence>
<dbReference type="InterPro" id="IPR025404">
    <property type="entry name" value="DUF4130"/>
</dbReference>
<accession>A0A2W5F095</accession>